<feature type="domain" description="Bacterial alpha-L-rhamnosidase N-terminal" evidence="5">
    <location>
        <begin position="140"/>
        <end position="292"/>
    </location>
</feature>
<protein>
    <recommendedName>
        <fullName evidence="2">alpha-L-rhamnosidase</fullName>
        <ecNumber evidence="2">3.2.1.40</ecNumber>
    </recommendedName>
</protein>
<dbReference type="InterPro" id="IPR035396">
    <property type="entry name" value="Bac_rhamnosid6H"/>
</dbReference>
<dbReference type="Gene3D" id="2.60.420.10">
    <property type="entry name" value="Maltose phosphorylase, domain 3"/>
    <property type="match status" value="1"/>
</dbReference>
<dbReference type="GO" id="GO:0005975">
    <property type="term" value="P:carbohydrate metabolic process"/>
    <property type="evidence" value="ECO:0007669"/>
    <property type="project" value="InterPro"/>
</dbReference>
<dbReference type="InterPro" id="IPR008902">
    <property type="entry name" value="Rhamnosid_concanavalin"/>
</dbReference>
<evidence type="ECO:0000313" key="8">
    <source>
        <dbReference type="EMBL" id="PWT25874.1"/>
    </source>
</evidence>
<dbReference type="Pfam" id="PF17390">
    <property type="entry name" value="Bac_rhamnosid_C"/>
    <property type="match status" value="1"/>
</dbReference>
<dbReference type="PIRSF" id="PIRSF010631">
    <property type="entry name" value="A-rhamnsds"/>
    <property type="match status" value="1"/>
</dbReference>
<dbReference type="AlphaFoldDB" id="A0A317FW01"/>
<keyword evidence="3" id="KW-0378">Hydrolase</keyword>
<dbReference type="InterPro" id="IPR016007">
    <property type="entry name" value="Alpha_rhamnosid"/>
</dbReference>
<dbReference type="EC" id="3.2.1.40" evidence="2"/>
<feature type="domain" description="Alpha-L-rhamnosidase C-terminal" evidence="7">
    <location>
        <begin position="795"/>
        <end position="846"/>
    </location>
</feature>
<evidence type="ECO:0000313" key="9">
    <source>
        <dbReference type="Proteomes" id="UP000245488"/>
    </source>
</evidence>
<proteinExistence type="predicted"/>
<feature type="domain" description="Alpha-L-rhamnosidase six-hairpin glycosidase" evidence="6">
    <location>
        <begin position="422"/>
        <end position="784"/>
    </location>
</feature>
<evidence type="ECO:0000256" key="2">
    <source>
        <dbReference type="ARBA" id="ARBA00012652"/>
    </source>
</evidence>
<dbReference type="Pfam" id="PF05592">
    <property type="entry name" value="Bac_rhamnosid"/>
    <property type="match status" value="1"/>
</dbReference>
<dbReference type="Pfam" id="PF08531">
    <property type="entry name" value="Bac_rhamnosid_N"/>
    <property type="match status" value="1"/>
</dbReference>
<dbReference type="EMBL" id="NXNG01000002">
    <property type="protein sequence ID" value="PWT25874.1"/>
    <property type="molecule type" value="Genomic_DNA"/>
</dbReference>
<name>A0A317FW01_BUTFI</name>
<dbReference type="Gene3D" id="2.60.40.10">
    <property type="entry name" value="Immunoglobulins"/>
    <property type="match status" value="1"/>
</dbReference>
<sequence>MKAIRLKTEYLTNPIGIDYTKPRLSWVCEGGKKQTAYRVIAKDDDGNAIWDSGKTASSKMHLIPWGGKALKSRQRVTWSVELWDENGNKGEASDEATFELGLIDESDWKATWITGNYSVKRKMRYPVDCFRMSFNVESGKEVKKARAYMSACGLYEGQLNGKKIGNFCLAPGHTDYRKRVQYQTVDITSMIRTGINDLFFMLADGWYRGSVGAWGLKNFYGNETKLLVQIEVYFSDGSKKRLCSDEKFEWTNDGPIRFADNKDGEIFDATREDFSKAVWKKAKATKHNVIPTASDNFALTEHERFTNPKLIITPSGKKVFDFGQNIAGYIEFKVNAKSGQRIFMRFGEKLDENGEFTQKNIQCVKKDYVTPLQQIEYFCKDKDNYYKTRFAIFGFQYVLVESDVEIRPQDFTAIAVYSDFETTFSFDSSNELLNKFVENTLWSLKNNSADLPTDCPTRERHGWSGDAQIFVNTASYMVNYAPFADKYENDLCDLQRKNGAFTQIAPEGGTDFYMKSMDGSVGWADAGIMIPYRLWKKYGDISFIEKYYDNMQKYARFAIRRLGKRSALMSENVKISKENRRYLYNVGQHYGEWAEPEDVHKMSFKDFSKSKPEEATAYTSYVLGLMSEIAAALGKDQDAKEYQEYSEGCKRAYQELVENKDFSLDTNRQARLVRPLYFDLLNDTQKEYARKRLIKALDEYGWRVGTGFLSTPLILYVLQQIDVSYAYKLLENEELPGWLYMPKIGATTIWEDWNGPTSGNGLGGGIASLNHYSKGAVCEWIFSEMCGIKVDGENHFSIAPKPGGHFTRASFSYDSIYGTVSCTWSLQEDGKYKYDIVVPPNTTADIRIDI</sequence>
<accession>A0A317FW01</accession>
<reference evidence="8 9" key="1">
    <citation type="submission" date="2017-09" db="EMBL/GenBank/DDBJ databases">
        <title>High-quality draft genome sequence of Butyrivibrio fibrisolvens INBov1, isolated from cow rumen.</title>
        <authorList>
            <person name="Rodriguez Hernaez J."/>
            <person name="Rivarola M."/>
            <person name="Paniego N."/>
            <person name="Cravero S."/>
            <person name="Ceron Cucchi M."/>
            <person name="Martinez M.C."/>
        </authorList>
    </citation>
    <scope>NUCLEOTIDE SEQUENCE [LARGE SCALE GENOMIC DNA]</scope>
    <source>
        <strain evidence="8 9">INBov1</strain>
        <plasmid evidence="9">pinbov266</plasmid>
    </source>
</reference>
<dbReference type="PANTHER" id="PTHR33307">
    <property type="entry name" value="ALPHA-RHAMNOSIDASE (EUROFUNG)"/>
    <property type="match status" value="1"/>
</dbReference>
<comment type="catalytic activity">
    <reaction evidence="1">
        <text>Hydrolysis of terminal non-reducing alpha-L-rhamnose residues in alpha-L-rhamnosides.</text>
        <dbReference type="EC" id="3.2.1.40"/>
    </reaction>
</comment>
<dbReference type="InterPro" id="IPR013737">
    <property type="entry name" value="Bac_rhamnosid_N"/>
</dbReference>
<dbReference type="GO" id="GO:0030596">
    <property type="term" value="F:alpha-L-rhamnosidase activity"/>
    <property type="evidence" value="ECO:0007669"/>
    <property type="project" value="UniProtKB-EC"/>
</dbReference>
<feature type="domain" description="Alpha-L-rhamnosidase concanavalin-like" evidence="4">
    <location>
        <begin position="313"/>
        <end position="417"/>
    </location>
</feature>
<dbReference type="Gene3D" id="1.50.10.10">
    <property type="match status" value="1"/>
</dbReference>
<dbReference type="Pfam" id="PF25788">
    <property type="entry name" value="Ig_Rha78A_N"/>
    <property type="match status" value="1"/>
</dbReference>
<dbReference type="InterPro" id="IPR035398">
    <property type="entry name" value="Bac_rhamnosid_C"/>
</dbReference>
<evidence type="ECO:0000256" key="3">
    <source>
        <dbReference type="ARBA" id="ARBA00022801"/>
    </source>
</evidence>
<evidence type="ECO:0000259" key="4">
    <source>
        <dbReference type="Pfam" id="PF05592"/>
    </source>
</evidence>
<evidence type="ECO:0000256" key="1">
    <source>
        <dbReference type="ARBA" id="ARBA00001445"/>
    </source>
</evidence>
<dbReference type="Pfam" id="PF17389">
    <property type="entry name" value="Bac_rhamnosid6H"/>
    <property type="match status" value="1"/>
</dbReference>
<dbReference type="InterPro" id="IPR012341">
    <property type="entry name" value="6hp_glycosidase-like_sf"/>
</dbReference>
<organism evidence="8 9">
    <name type="scientific">Butyrivibrio fibrisolvens</name>
    <dbReference type="NCBI Taxonomy" id="831"/>
    <lineage>
        <taxon>Bacteria</taxon>
        <taxon>Bacillati</taxon>
        <taxon>Bacillota</taxon>
        <taxon>Clostridia</taxon>
        <taxon>Lachnospirales</taxon>
        <taxon>Lachnospiraceae</taxon>
        <taxon>Butyrivibrio</taxon>
    </lineage>
</organism>
<keyword evidence="9" id="KW-1185">Reference proteome</keyword>
<evidence type="ECO:0000259" key="5">
    <source>
        <dbReference type="Pfam" id="PF08531"/>
    </source>
</evidence>
<gene>
    <name evidence="8" type="ORF">CPT75_00380</name>
</gene>
<dbReference type="Proteomes" id="UP000245488">
    <property type="component" value="Plasmid pINBov266"/>
</dbReference>
<geneLocation type="plasmid" evidence="9">
    <name>pinbov266</name>
</geneLocation>
<comment type="caution">
    <text evidence="8">The sequence shown here is derived from an EMBL/GenBank/DDBJ whole genome shotgun (WGS) entry which is preliminary data.</text>
</comment>
<evidence type="ECO:0000259" key="6">
    <source>
        <dbReference type="Pfam" id="PF17389"/>
    </source>
</evidence>
<dbReference type="RefSeq" id="WP_110074411.1">
    <property type="nucleotide sequence ID" value="NZ_CM009897.1"/>
</dbReference>
<dbReference type="Gene3D" id="2.60.120.260">
    <property type="entry name" value="Galactose-binding domain-like"/>
    <property type="match status" value="2"/>
</dbReference>
<evidence type="ECO:0000259" key="7">
    <source>
        <dbReference type="Pfam" id="PF17390"/>
    </source>
</evidence>
<keyword evidence="8" id="KW-0614">Plasmid</keyword>
<dbReference type="PANTHER" id="PTHR33307:SF6">
    <property type="entry name" value="ALPHA-RHAMNOSIDASE (EUROFUNG)-RELATED"/>
    <property type="match status" value="1"/>
</dbReference>
<dbReference type="InterPro" id="IPR008928">
    <property type="entry name" value="6-hairpin_glycosidase_sf"/>
</dbReference>
<dbReference type="InterPro" id="IPR013783">
    <property type="entry name" value="Ig-like_fold"/>
</dbReference>
<dbReference type="SUPFAM" id="SSF48208">
    <property type="entry name" value="Six-hairpin glycosidases"/>
    <property type="match status" value="1"/>
</dbReference>